<dbReference type="PANTHER" id="PTHR46033:SF8">
    <property type="entry name" value="PROTEIN MAINTENANCE OF MERISTEMS-LIKE"/>
    <property type="match status" value="1"/>
</dbReference>
<evidence type="ECO:0000259" key="1">
    <source>
        <dbReference type="Pfam" id="PF10536"/>
    </source>
</evidence>
<accession>A0A438I7Z4</accession>
<evidence type="ECO:0000313" key="3">
    <source>
        <dbReference type="Proteomes" id="UP000288805"/>
    </source>
</evidence>
<dbReference type="InterPro" id="IPR019557">
    <property type="entry name" value="AminoTfrase-like_pln_mobile"/>
</dbReference>
<sequence>MCCLPLLRDLTQTSMYSWGSAVLAHLYRELCQASLYGATNIVGCVTLLQVLWEPYMGDLVAHLPAISLVDQEIWRTLSPLICFEIVEWHRPDRAKCIATAPPMVGAMQFHNPYMEWYRRITRRLITPPLHRDQIRYHSTATTTQLLFARPTSGALGDIHRTAIDILHVIGEEHCIHSVLQSPTSSYPYMRPPVSATTVRMQPI</sequence>
<dbReference type="AlphaFoldDB" id="A0A438I7Z4"/>
<dbReference type="EMBL" id="QGNW01000134">
    <property type="protein sequence ID" value="RVW92769.1"/>
    <property type="molecule type" value="Genomic_DNA"/>
</dbReference>
<comment type="caution">
    <text evidence="2">The sequence shown here is derived from an EMBL/GenBank/DDBJ whole genome shotgun (WGS) entry which is preliminary data.</text>
</comment>
<dbReference type="InterPro" id="IPR044824">
    <property type="entry name" value="MAIN-like"/>
</dbReference>
<dbReference type="Pfam" id="PF10536">
    <property type="entry name" value="PMD"/>
    <property type="match status" value="1"/>
</dbReference>
<name>A0A438I7Z4_VITVI</name>
<gene>
    <name evidence="2" type="primary">MAIL3_120</name>
    <name evidence="2" type="ORF">CK203_042559</name>
</gene>
<dbReference type="Proteomes" id="UP000288805">
    <property type="component" value="Unassembled WGS sequence"/>
</dbReference>
<protein>
    <submittedName>
        <fullName evidence="2">Serine/threonine-protein phosphatase 7 long form-like</fullName>
    </submittedName>
</protein>
<dbReference type="GO" id="GO:0010073">
    <property type="term" value="P:meristem maintenance"/>
    <property type="evidence" value="ECO:0007669"/>
    <property type="project" value="InterPro"/>
</dbReference>
<reference evidence="2 3" key="1">
    <citation type="journal article" date="2018" name="PLoS Genet.">
        <title>Population sequencing reveals clonal diversity and ancestral inbreeding in the grapevine cultivar Chardonnay.</title>
        <authorList>
            <person name="Roach M.J."/>
            <person name="Johnson D.L."/>
            <person name="Bohlmann J."/>
            <person name="van Vuuren H.J."/>
            <person name="Jones S.J."/>
            <person name="Pretorius I.S."/>
            <person name="Schmidt S.A."/>
            <person name="Borneman A.R."/>
        </authorList>
    </citation>
    <scope>NUCLEOTIDE SEQUENCE [LARGE SCALE GENOMIC DNA]</scope>
    <source>
        <strain evidence="3">cv. Chardonnay</strain>
        <tissue evidence="2">Leaf</tissue>
    </source>
</reference>
<evidence type="ECO:0000313" key="2">
    <source>
        <dbReference type="EMBL" id="RVW92769.1"/>
    </source>
</evidence>
<dbReference type="PANTHER" id="PTHR46033">
    <property type="entry name" value="PROTEIN MAIN-LIKE 2"/>
    <property type="match status" value="1"/>
</dbReference>
<proteinExistence type="predicted"/>
<feature type="domain" description="Aminotransferase-like plant mobile" evidence="1">
    <location>
        <begin position="2"/>
        <end position="50"/>
    </location>
</feature>
<organism evidence="2 3">
    <name type="scientific">Vitis vinifera</name>
    <name type="common">Grape</name>
    <dbReference type="NCBI Taxonomy" id="29760"/>
    <lineage>
        <taxon>Eukaryota</taxon>
        <taxon>Viridiplantae</taxon>
        <taxon>Streptophyta</taxon>
        <taxon>Embryophyta</taxon>
        <taxon>Tracheophyta</taxon>
        <taxon>Spermatophyta</taxon>
        <taxon>Magnoliopsida</taxon>
        <taxon>eudicotyledons</taxon>
        <taxon>Gunneridae</taxon>
        <taxon>Pentapetalae</taxon>
        <taxon>rosids</taxon>
        <taxon>Vitales</taxon>
        <taxon>Vitaceae</taxon>
        <taxon>Viteae</taxon>
        <taxon>Vitis</taxon>
    </lineage>
</organism>